<reference evidence="6 7" key="1">
    <citation type="journal article" date="2016" name="Front. Microbiol.">
        <title>Genomic Resource of Rice Seed Associated Bacteria.</title>
        <authorList>
            <person name="Midha S."/>
            <person name="Bansal K."/>
            <person name="Sharma S."/>
            <person name="Kumar N."/>
            <person name="Patil P.P."/>
            <person name="Chaudhry V."/>
            <person name="Patil P.B."/>
        </authorList>
    </citation>
    <scope>NUCLEOTIDE SEQUENCE [LARGE SCALE GENOMIC DNA]</scope>
    <source>
        <strain evidence="6 7">NS331</strain>
    </source>
</reference>
<evidence type="ECO:0000313" key="7">
    <source>
        <dbReference type="Proteomes" id="UP000072741"/>
    </source>
</evidence>
<dbReference type="Proteomes" id="UP000072741">
    <property type="component" value="Unassembled WGS sequence"/>
</dbReference>
<dbReference type="Pfam" id="PF03446">
    <property type="entry name" value="NAD_binding_2"/>
    <property type="match status" value="1"/>
</dbReference>
<dbReference type="Gene3D" id="1.10.1040.10">
    <property type="entry name" value="N-(1-d-carboxylethyl)-l-norvaline Dehydrogenase, domain 2"/>
    <property type="match status" value="1"/>
</dbReference>
<dbReference type="PATRIC" id="fig|433924.3.peg.5132"/>
<dbReference type="InterPro" id="IPR013328">
    <property type="entry name" value="6PGD_dom2"/>
</dbReference>
<dbReference type="InterPro" id="IPR036291">
    <property type="entry name" value="NAD(P)-bd_dom_sf"/>
</dbReference>
<dbReference type="EMBL" id="LDSL01000094">
    <property type="protein sequence ID" value="KTT19298.1"/>
    <property type="molecule type" value="Genomic_DNA"/>
</dbReference>
<feature type="domain" description="3-hydroxyisobutyrate dehydrogenase-like NAD-binding" evidence="5">
    <location>
        <begin position="168"/>
        <end position="279"/>
    </location>
</feature>
<protein>
    <submittedName>
        <fullName evidence="6">2-hydroxy-3-oxopropionate reductase</fullName>
    </submittedName>
</protein>
<dbReference type="Pfam" id="PF14833">
    <property type="entry name" value="NAD_binding_11"/>
    <property type="match status" value="1"/>
</dbReference>
<accession>A0A147GRQ3</accession>
<keyword evidence="1" id="KW-0560">Oxidoreductase</keyword>
<keyword evidence="7" id="KW-1185">Reference proteome</keyword>
<organism evidence="6 7">
    <name type="scientific">Pseudacidovorax intermedius</name>
    <dbReference type="NCBI Taxonomy" id="433924"/>
    <lineage>
        <taxon>Bacteria</taxon>
        <taxon>Pseudomonadati</taxon>
        <taxon>Pseudomonadota</taxon>
        <taxon>Betaproteobacteria</taxon>
        <taxon>Burkholderiales</taxon>
        <taxon>Comamonadaceae</taxon>
        <taxon>Pseudacidovorax</taxon>
    </lineage>
</organism>
<dbReference type="OrthoDB" id="9786703at2"/>
<gene>
    <name evidence="6" type="ORF">NS331_14830</name>
</gene>
<dbReference type="SUPFAM" id="SSF51735">
    <property type="entry name" value="NAD(P)-binding Rossmann-fold domains"/>
    <property type="match status" value="1"/>
</dbReference>
<feature type="active site" evidence="3">
    <location>
        <position position="174"/>
    </location>
</feature>
<comment type="caution">
    <text evidence="6">The sequence shown here is derived from an EMBL/GenBank/DDBJ whole genome shotgun (WGS) entry which is preliminary data.</text>
</comment>
<proteinExistence type="predicted"/>
<evidence type="ECO:0000256" key="1">
    <source>
        <dbReference type="ARBA" id="ARBA00023002"/>
    </source>
</evidence>
<dbReference type="GO" id="GO:0050661">
    <property type="term" value="F:NADP binding"/>
    <property type="evidence" value="ECO:0007669"/>
    <property type="project" value="InterPro"/>
</dbReference>
<feature type="domain" description="6-phosphogluconate dehydrogenase NADP-binding" evidence="4">
    <location>
        <begin position="6"/>
        <end position="165"/>
    </location>
</feature>
<dbReference type="RefSeq" id="WP_058642745.1">
    <property type="nucleotide sequence ID" value="NZ_LDSL01000094.1"/>
</dbReference>
<dbReference type="InterPro" id="IPR008927">
    <property type="entry name" value="6-PGluconate_DH-like_C_sf"/>
</dbReference>
<dbReference type="AlphaFoldDB" id="A0A147GRQ3"/>
<name>A0A147GRQ3_9BURK</name>
<dbReference type="InterPro" id="IPR029154">
    <property type="entry name" value="HIBADH-like_NADP-bd"/>
</dbReference>
<dbReference type="GO" id="GO:0016491">
    <property type="term" value="F:oxidoreductase activity"/>
    <property type="evidence" value="ECO:0007669"/>
    <property type="project" value="UniProtKB-KW"/>
</dbReference>
<evidence type="ECO:0000256" key="2">
    <source>
        <dbReference type="ARBA" id="ARBA00023027"/>
    </source>
</evidence>
<evidence type="ECO:0000259" key="4">
    <source>
        <dbReference type="Pfam" id="PF03446"/>
    </source>
</evidence>
<dbReference type="SUPFAM" id="SSF48179">
    <property type="entry name" value="6-phosphogluconate dehydrogenase C-terminal domain-like"/>
    <property type="match status" value="1"/>
</dbReference>
<dbReference type="PANTHER" id="PTHR43060">
    <property type="entry name" value="3-HYDROXYISOBUTYRATE DEHYDROGENASE-LIKE 1, MITOCHONDRIAL-RELATED"/>
    <property type="match status" value="1"/>
</dbReference>
<dbReference type="InterPro" id="IPR006115">
    <property type="entry name" value="6PGDH_NADP-bd"/>
</dbReference>
<dbReference type="InterPro" id="IPR015815">
    <property type="entry name" value="HIBADH-related"/>
</dbReference>
<evidence type="ECO:0000313" key="6">
    <source>
        <dbReference type="EMBL" id="KTT19298.1"/>
    </source>
</evidence>
<dbReference type="PIRSF" id="PIRSF000103">
    <property type="entry name" value="HIBADH"/>
    <property type="match status" value="1"/>
</dbReference>
<dbReference type="GO" id="GO:0051287">
    <property type="term" value="F:NAD binding"/>
    <property type="evidence" value="ECO:0007669"/>
    <property type="project" value="InterPro"/>
</dbReference>
<sequence length="300" mass="30392">MTSLRLGMIGIGLMGHGIATNLVKHGHALTVLEHPGNQPLDALLAAGARTAATPAALAAEADVVILCVTGSPQVEAVLMGEQGMLTALRPGTIVIDCSTSIPDSTLRMARAVQQAGGRFLDAPMTRTPKEAAEGRLNLLVGGDAALFAECRPLLACFAENITHAGGIGAGHGMKLLHNYVSLGTVALIAEAAACARRAGVAADVFVDVLAKGGGGGVALERLKPAILSDDASGLRFAMSNAQKDLGYYTQMAQGFDAAQRIADAVYGTYAGAVEQGGVQRLVPELVALLEQAGGSGSSGG</sequence>
<evidence type="ECO:0000259" key="5">
    <source>
        <dbReference type="Pfam" id="PF14833"/>
    </source>
</evidence>
<evidence type="ECO:0000256" key="3">
    <source>
        <dbReference type="PIRSR" id="PIRSR000103-1"/>
    </source>
</evidence>
<dbReference type="Gene3D" id="3.40.50.720">
    <property type="entry name" value="NAD(P)-binding Rossmann-like Domain"/>
    <property type="match status" value="1"/>
</dbReference>
<keyword evidence="2" id="KW-0520">NAD</keyword>
<dbReference type="PANTHER" id="PTHR43060:SF15">
    <property type="entry name" value="3-HYDROXYISOBUTYRATE DEHYDROGENASE-LIKE 1, MITOCHONDRIAL-RELATED"/>
    <property type="match status" value="1"/>
</dbReference>